<sequence>MILFTEQQISQRASELASQITLNFSPNPTMEGLYFLLLFIGSGRCRRCHSCFSLFLADLARQNQASHSSVDFCLVESYGPGTVSSGKPKISLGDLKIDVTGKHVSLVEDIVDTGNTLSCLIGHLKSKGASSISVVL</sequence>
<name>A0ABS8SQN2_DATST</name>
<accession>A0ABS8SQN2</accession>
<dbReference type="EMBL" id="JACEIK010000696">
    <property type="protein sequence ID" value="MCD7461080.1"/>
    <property type="molecule type" value="Genomic_DNA"/>
</dbReference>
<gene>
    <name evidence="2" type="ORF">HAX54_045105</name>
</gene>
<dbReference type="PANTHER" id="PTHR43340:SF1">
    <property type="entry name" value="HYPOXANTHINE PHOSPHORIBOSYLTRANSFERASE"/>
    <property type="match status" value="1"/>
</dbReference>
<feature type="domain" description="Phosphoribosyltransferase" evidence="1">
    <location>
        <begin position="58"/>
        <end position="134"/>
    </location>
</feature>
<protein>
    <recommendedName>
        <fullName evidence="1">Phosphoribosyltransferase domain-containing protein</fullName>
    </recommendedName>
</protein>
<evidence type="ECO:0000313" key="3">
    <source>
        <dbReference type="Proteomes" id="UP000823775"/>
    </source>
</evidence>
<reference evidence="2 3" key="1">
    <citation type="journal article" date="2021" name="BMC Genomics">
        <title>Datura genome reveals duplications of psychoactive alkaloid biosynthetic genes and high mutation rate following tissue culture.</title>
        <authorList>
            <person name="Rajewski A."/>
            <person name="Carter-House D."/>
            <person name="Stajich J."/>
            <person name="Litt A."/>
        </authorList>
    </citation>
    <scope>NUCLEOTIDE SEQUENCE [LARGE SCALE GENOMIC DNA]</scope>
    <source>
        <strain evidence="2">AR-01</strain>
    </source>
</reference>
<dbReference type="InterPro" id="IPR050408">
    <property type="entry name" value="HGPRT"/>
</dbReference>
<dbReference type="InterPro" id="IPR000836">
    <property type="entry name" value="PRTase_dom"/>
</dbReference>
<dbReference type="Gene3D" id="3.40.50.2020">
    <property type="match status" value="1"/>
</dbReference>
<dbReference type="InterPro" id="IPR029057">
    <property type="entry name" value="PRTase-like"/>
</dbReference>
<evidence type="ECO:0000313" key="2">
    <source>
        <dbReference type="EMBL" id="MCD7461080.1"/>
    </source>
</evidence>
<comment type="caution">
    <text evidence="2">The sequence shown here is derived from an EMBL/GenBank/DDBJ whole genome shotgun (WGS) entry which is preliminary data.</text>
</comment>
<dbReference type="PANTHER" id="PTHR43340">
    <property type="entry name" value="HYPOXANTHINE-GUANINE PHOSPHORIBOSYLTRANSFERASE"/>
    <property type="match status" value="1"/>
</dbReference>
<proteinExistence type="predicted"/>
<evidence type="ECO:0000259" key="1">
    <source>
        <dbReference type="Pfam" id="PF00156"/>
    </source>
</evidence>
<keyword evidence="3" id="KW-1185">Reference proteome</keyword>
<dbReference type="Pfam" id="PF00156">
    <property type="entry name" value="Pribosyltran"/>
    <property type="match status" value="1"/>
</dbReference>
<dbReference type="CDD" id="cd06223">
    <property type="entry name" value="PRTases_typeI"/>
    <property type="match status" value="1"/>
</dbReference>
<dbReference type="Proteomes" id="UP000823775">
    <property type="component" value="Unassembled WGS sequence"/>
</dbReference>
<organism evidence="2 3">
    <name type="scientific">Datura stramonium</name>
    <name type="common">Jimsonweed</name>
    <name type="synonym">Common thornapple</name>
    <dbReference type="NCBI Taxonomy" id="4076"/>
    <lineage>
        <taxon>Eukaryota</taxon>
        <taxon>Viridiplantae</taxon>
        <taxon>Streptophyta</taxon>
        <taxon>Embryophyta</taxon>
        <taxon>Tracheophyta</taxon>
        <taxon>Spermatophyta</taxon>
        <taxon>Magnoliopsida</taxon>
        <taxon>eudicotyledons</taxon>
        <taxon>Gunneridae</taxon>
        <taxon>Pentapetalae</taxon>
        <taxon>asterids</taxon>
        <taxon>lamiids</taxon>
        <taxon>Solanales</taxon>
        <taxon>Solanaceae</taxon>
        <taxon>Solanoideae</taxon>
        <taxon>Datureae</taxon>
        <taxon>Datura</taxon>
    </lineage>
</organism>
<dbReference type="SUPFAM" id="SSF53271">
    <property type="entry name" value="PRTase-like"/>
    <property type="match status" value="1"/>
</dbReference>